<keyword evidence="3" id="KW-1185">Reference proteome</keyword>
<dbReference type="KEGG" id="lmat:92516389"/>
<reference evidence="3" key="2">
    <citation type="journal article" date="2021" name="Sci. Data">
        <title>Chromosome-scale genome sequencing, assembly and annotation of six genomes from subfamily Leishmaniinae.</title>
        <authorList>
            <person name="Almutairi H."/>
            <person name="Urbaniak M.D."/>
            <person name="Bates M.D."/>
            <person name="Jariyapan N."/>
            <person name="Kwakye-Nuako G."/>
            <person name="Thomaz Soccol V."/>
            <person name="Al-Salem W.S."/>
            <person name="Dillon R.J."/>
            <person name="Bates P.A."/>
            <person name="Gatherer D."/>
        </authorList>
    </citation>
    <scope>NUCLEOTIDE SEQUENCE [LARGE SCALE GENOMIC DNA]</scope>
</reference>
<feature type="compositionally biased region" description="Low complexity" evidence="1">
    <location>
        <begin position="490"/>
        <end position="499"/>
    </location>
</feature>
<sequence length="1300" mass="133386">MHNGISSGMPAWRQQQQPMFMYHQNQFGGGHPDPHMIALLQTQQRQYYPQQPGQGMWNPSANQLFSDVDPSTRNGNFMMQQYRFFGHDQGLMYPYQQQQQRFGLDSNANPNVLRRPGWAESRPGRTPCEKNWWSHVVSEMLVVDSPCGLDLDVEDEHANVMEELRKTGSKAGTGIDEEVEAPSPGFAGLLEGPKGVGEATGPTLTPTRAREPAATAGGCLQMTAEAVMCVSSPHQPCDPGKQPPRQAQAPTPPIRSGVPASREQMQPQPSSDVVMHPQRHLCNASERSACENKGRSPPVKSAGSRAAANSSSKAASSHDGRLSGNDGGAARSLCREVLGDAEGEQGERAAGEELDSAGPQSMNSKGRAGGVTKRTSTLPDRPSEREPHVDGEQQEPGKEAPRSANTLSSGIGERPGRPRSPRTERKLPRPGNSFFHEDSPGGMDQEDNKEEGGDSNSDQYSSSDGSDGSHSSGSGHNDSEGSGSDEEAEYSAMQRSSQSGIGGQSTLEYSAFHDASVVHARHSIVPSANHATANGSTGSFLGTEKGGHSLYLEATASNALIDVQLLSMVSQSQKTAAANTSTPDGVASSFRLGLSEVHPLSANAVFTASSSVDVSGSSITTAAEMEKLGRGGYEMGTLAMVKTVPEHASRAATVGAAGGARSRSASATPTAAKILPTATARKNEEASALPKPVVGGQQSISLLVGEQGGSNGANDANNASKAGATQFSGVRPGGQRERLKRNDAAADRLLATRASRDLDSSKAASLTYKGGSPFPGSSNFQGSAAATTSEAERTALPVTELALATAAKGAAAHKKTNASATTSEGATPTIIGSTPAEAKAGWLPIIRSTQHVHNSPANRVGSVQVPKSLGKRPSPFPRISSAAHRKHTATPLGVDKAKAAAVMAMSLSSTGTSHVAADHSPPTSAGVATSAATAGAVVTELKPAAQSAAPSSAGCAPVSAAALTLAVASAAPPGGNSSAIRSSDNLPRRVAAASLSATASPAVVRHHSQPQPPCASSLKKRPIAATDALGEEDGSVLARATPPGRTAGSACERLATVGAPKRLSTVLLSDLAPSKPAGVTATAAAAMSVTRNTAATAAERSSCVPKDTNTAVKGTAVPSGVATPFPAANSVVAKSAARAMSKAVGATAGGNALKHSSPPSLSPLGLAMKPKTVTAATAAPPRMPVSASQANAAPASRSNERSALGGDDSSTWPEDPYDCYGYIEPDLAGSHDGYAAKSLPTKAPAGDRAMHRYSMVESIAVSPLSTSSTTAKTDAASAAGARVRQSNEGNVLEDMGYMYY</sequence>
<feature type="region of interest" description="Disordered" evidence="1">
    <location>
        <begin position="812"/>
        <end position="832"/>
    </location>
</feature>
<evidence type="ECO:0000313" key="2">
    <source>
        <dbReference type="EMBL" id="KAG5480028.1"/>
    </source>
</evidence>
<gene>
    <name evidence="2" type="ORF">LSCM1_06449</name>
</gene>
<feature type="compositionally biased region" description="Polar residues" evidence="1">
    <location>
        <begin position="819"/>
        <end position="832"/>
    </location>
</feature>
<dbReference type="RefSeq" id="XP_067179191.1">
    <property type="nucleotide sequence ID" value="XM_067323877.1"/>
</dbReference>
<proteinExistence type="predicted"/>
<accession>A0A836HNV9</accession>
<evidence type="ECO:0000313" key="3">
    <source>
        <dbReference type="Proteomes" id="UP000673552"/>
    </source>
</evidence>
<protein>
    <submittedName>
        <fullName evidence="2">Uncharacterized protein</fullName>
    </submittedName>
</protein>
<feature type="compositionally biased region" description="Low complexity" evidence="1">
    <location>
        <begin position="712"/>
        <end position="724"/>
    </location>
</feature>
<feature type="compositionally biased region" description="Low complexity" evidence="1">
    <location>
        <begin position="202"/>
        <end position="212"/>
    </location>
</feature>
<evidence type="ECO:0000256" key="1">
    <source>
        <dbReference type="SAM" id="MobiDB-lite"/>
    </source>
</evidence>
<feature type="region of interest" description="Disordered" evidence="1">
    <location>
        <begin position="231"/>
        <end position="504"/>
    </location>
</feature>
<feature type="compositionally biased region" description="Low complexity" evidence="1">
    <location>
        <begin position="454"/>
        <end position="482"/>
    </location>
</feature>
<feature type="compositionally biased region" description="Low complexity" evidence="1">
    <location>
        <begin position="301"/>
        <end position="315"/>
    </location>
</feature>
<feature type="region of interest" description="Disordered" evidence="1">
    <location>
        <begin position="1029"/>
        <end position="1048"/>
    </location>
</feature>
<dbReference type="GeneID" id="92516389"/>
<dbReference type="EMBL" id="JAFEUZ010000020">
    <property type="protein sequence ID" value="KAG5480028.1"/>
    <property type="molecule type" value="Genomic_DNA"/>
</dbReference>
<reference evidence="3" key="1">
    <citation type="journal article" date="2021" name="Microbiol. Resour. Announc.">
        <title>LGAAP: Leishmaniinae Genome Assembly and Annotation Pipeline.</title>
        <authorList>
            <person name="Almutairi H."/>
            <person name="Urbaniak M.D."/>
            <person name="Bates M.D."/>
            <person name="Jariyapan N."/>
            <person name="Kwakye-Nuako G."/>
            <person name="Thomaz-Soccol V."/>
            <person name="Al-Salem W.S."/>
            <person name="Dillon R.J."/>
            <person name="Bates P.A."/>
            <person name="Gatherer D."/>
        </authorList>
    </citation>
    <scope>NUCLEOTIDE SEQUENCE [LARGE SCALE GENOMIC DNA]</scope>
</reference>
<feature type="region of interest" description="Disordered" evidence="1">
    <location>
        <begin position="188"/>
        <end position="212"/>
    </location>
</feature>
<name>A0A836HNV9_9TRYP</name>
<feature type="region of interest" description="Disordered" evidence="1">
    <location>
        <begin position="1175"/>
        <end position="1212"/>
    </location>
</feature>
<feature type="compositionally biased region" description="Basic and acidic residues" evidence="1">
    <location>
        <begin position="381"/>
        <end position="401"/>
    </location>
</feature>
<dbReference type="Proteomes" id="UP000673552">
    <property type="component" value="Unassembled WGS sequence"/>
</dbReference>
<organism evidence="2 3">
    <name type="scientific">Leishmania martiniquensis</name>
    <dbReference type="NCBI Taxonomy" id="1580590"/>
    <lineage>
        <taxon>Eukaryota</taxon>
        <taxon>Discoba</taxon>
        <taxon>Euglenozoa</taxon>
        <taxon>Kinetoplastea</taxon>
        <taxon>Metakinetoplastina</taxon>
        <taxon>Trypanosomatida</taxon>
        <taxon>Trypanosomatidae</taxon>
        <taxon>Leishmaniinae</taxon>
        <taxon>Leishmania</taxon>
    </lineage>
</organism>
<feature type="region of interest" description="Disordered" evidence="1">
    <location>
        <begin position="704"/>
        <end position="742"/>
    </location>
</feature>
<feature type="region of interest" description="Disordered" evidence="1">
    <location>
        <begin position="856"/>
        <end position="890"/>
    </location>
</feature>
<feature type="region of interest" description="Disordered" evidence="1">
    <location>
        <begin position="998"/>
        <end position="1021"/>
    </location>
</feature>
<comment type="caution">
    <text evidence="2">The sequence shown here is derived from an EMBL/GenBank/DDBJ whole genome shotgun (WGS) entry which is preliminary data.</text>
</comment>
<dbReference type="OrthoDB" id="267882at2759"/>
<feature type="region of interest" description="Disordered" evidence="1">
    <location>
        <begin position="769"/>
        <end position="792"/>
    </location>
</feature>